<evidence type="ECO:0000313" key="2">
    <source>
        <dbReference type="EMBL" id="HJA70527.1"/>
    </source>
</evidence>
<gene>
    <name evidence="2" type="ORF">IAA07_02970</name>
</gene>
<evidence type="ECO:0000313" key="3">
    <source>
        <dbReference type="Proteomes" id="UP000823900"/>
    </source>
</evidence>
<feature type="region of interest" description="Disordered" evidence="1">
    <location>
        <begin position="26"/>
        <end position="115"/>
    </location>
</feature>
<dbReference type="InterPro" id="IPR025648">
    <property type="entry name" value="DUF4358"/>
</dbReference>
<dbReference type="AlphaFoldDB" id="A0A9D2HGN5"/>
<feature type="compositionally biased region" description="Acidic residues" evidence="1">
    <location>
        <begin position="103"/>
        <end position="112"/>
    </location>
</feature>
<feature type="compositionally biased region" description="Acidic residues" evidence="1">
    <location>
        <begin position="44"/>
        <end position="94"/>
    </location>
</feature>
<reference evidence="2" key="2">
    <citation type="submission" date="2021-04" db="EMBL/GenBank/DDBJ databases">
        <authorList>
            <person name="Gilroy R."/>
        </authorList>
    </citation>
    <scope>NUCLEOTIDE SEQUENCE</scope>
    <source>
        <strain evidence="2">CHK178-16964</strain>
    </source>
</reference>
<reference evidence="2" key="1">
    <citation type="journal article" date="2021" name="PeerJ">
        <title>Extensive microbial diversity within the chicken gut microbiome revealed by metagenomics and culture.</title>
        <authorList>
            <person name="Gilroy R."/>
            <person name="Ravi A."/>
            <person name="Getino M."/>
            <person name="Pursley I."/>
            <person name="Horton D.L."/>
            <person name="Alikhan N.F."/>
            <person name="Baker D."/>
            <person name="Gharbi K."/>
            <person name="Hall N."/>
            <person name="Watson M."/>
            <person name="Adriaenssens E.M."/>
            <person name="Foster-Nyarko E."/>
            <person name="Jarju S."/>
            <person name="Secka A."/>
            <person name="Antonio M."/>
            <person name="Oren A."/>
            <person name="Chaudhuri R.R."/>
            <person name="La Ragione R."/>
            <person name="Hildebrand F."/>
            <person name="Pallen M.J."/>
        </authorList>
    </citation>
    <scope>NUCLEOTIDE SEQUENCE</scope>
    <source>
        <strain evidence="2">CHK178-16964</strain>
    </source>
</reference>
<feature type="compositionally biased region" description="Low complexity" evidence="1">
    <location>
        <begin position="30"/>
        <end position="43"/>
    </location>
</feature>
<sequence length="241" mass="25381">MKKNLTMSRAKKGAAILAAAMILGGCGGQEPAETTSAPAAVEETTAEEAETEAVSEEETSEEISEEAAETEGSSEAEEAAADASEETEETEAEASEAAQSSESEGEQTEDAEGQVTPQSIYEAIGQQVELPSMIEGDDSFISNYYGINPADLDGYVFASAEEATLADSVIIMKAKSEDAVANLTASLNTVIEQKAAEMENYLPEQYDIVAKSSVKTEGTYVYLVISEDADSIEAVIQDALK</sequence>
<dbReference type="PROSITE" id="PS51257">
    <property type="entry name" value="PROKAR_LIPOPROTEIN"/>
    <property type="match status" value="1"/>
</dbReference>
<name>A0A9D2HGN5_9FIRM</name>
<evidence type="ECO:0000256" key="1">
    <source>
        <dbReference type="SAM" id="MobiDB-lite"/>
    </source>
</evidence>
<dbReference type="EMBL" id="DWZA01000026">
    <property type="protein sequence ID" value="HJA70527.1"/>
    <property type="molecule type" value="Genomic_DNA"/>
</dbReference>
<proteinExistence type="predicted"/>
<dbReference type="Pfam" id="PF14270">
    <property type="entry name" value="DUF4358"/>
    <property type="match status" value="1"/>
</dbReference>
<dbReference type="Proteomes" id="UP000823900">
    <property type="component" value="Unassembled WGS sequence"/>
</dbReference>
<protein>
    <submittedName>
        <fullName evidence="2">DUF4358 domain-containing protein</fullName>
    </submittedName>
</protein>
<organism evidence="2 3">
    <name type="scientific">Candidatus Lachnoclostridium stercoravium</name>
    <dbReference type="NCBI Taxonomy" id="2838633"/>
    <lineage>
        <taxon>Bacteria</taxon>
        <taxon>Bacillati</taxon>
        <taxon>Bacillota</taxon>
        <taxon>Clostridia</taxon>
        <taxon>Lachnospirales</taxon>
        <taxon>Lachnospiraceae</taxon>
    </lineage>
</organism>
<accession>A0A9D2HGN5</accession>
<comment type="caution">
    <text evidence="2">The sequence shown here is derived from an EMBL/GenBank/DDBJ whole genome shotgun (WGS) entry which is preliminary data.</text>
</comment>